<dbReference type="Gene3D" id="1.10.287.950">
    <property type="entry name" value="Methyl-accepting chemotaxis protein"/>
    <property type="match status" value="1"/>
</dbReference>
<dbReference type="CDD" id="cd06225">
    <property type="entry name" value="HAMP"/>
    <property type="match status" value="1"/>
</dbReference>
<comment type="similarity">
    <text evidence="4">Belongs to the methyl-accepting chemotaxis (MCP) protein family.</text>
</comment>
<keyword evidence="3 5" id="KW-0807">Transducer</keyword>
<keyword evidence="7" id="KW-0472">Membrane</keyword>
<protein>
    <submittedName>
        <fullName evidence="10">Methyl-accepting chemotaxis protein 2</fullName>
    </submittedName>
</protein>
<sequence length="426" mass="44966">MSDHPTELRLRGIRFNLLAKNLVSGVAVLLAPGLIFVVSLVVLFRLLLRVGNHSQGALSVNLPLVISALVIVGALGAAGAWVLIRFISRSITDTASSVQRSAQAIAAGDFTVEARGVTNDELSDLAQVMNETRIALSRLMNETRSVYHQVSAEQTGLNVAVNALGDTGGQVSQEVATVTPQAQKLTKSAEELAAAAAEISASRSDIARHTEQALAIGHSEVQDLVEISQVIQEFQSHSRDISVSVDKIAQIAERTSLLALNATIESAKAGEIGAGFAVVAGQIKELAVQTSTAAAAVTEASTEIQDRCDRAVGVTADVTEKLNQINDSQEVSAQAVADQAAVVASMEAACTGALAQARALSEEIDIINEAAAESKTSLQNIDSESDRVEEIISSTRTMIHNLRMIAEMEEPRPSASEESEESEERP</sequence>
<dbReference type="AlphaFoldDB" id="A0A2X2YDT1"/>
<accession>A0A2X2YDT1</accession>
<proteinExistence type="inferred from homology"/>
<dbReference type="SMART" id="SM00304">
    <property type="entry name" value="HAMP"/>
    <property type="match status" value="1"/>
</dbReference>
<evidence type="ECO:0000313" key="10">
    <source>
        <dbReference type="EMBL" id="SQB64438.1"/>
    </source>
</evidence>
<dbReference type="PANTHER" id="PTHR32089">
    <property type="entry name" value="METHYL-ACCEPTING CHEMOTAXIS PROTEIN MCPB"/>
    <property type="match status" value="1"/>
</dbReference>
<dbReference type="InterPro" id="IPR004089">
    <property type="entry name" value="MCPsignal_dom"/>
</dbReference>
<evidence type="ECO:0000313" key="11">
    <source>
        <dbReference type="Proteomes" id="UP000250245"/>
    </source>
</evidence>
<feature type="transmembrane region" description="Helical" evidence="7">
    <location>
        <begin position="21"/>
        <end position="44"/>
    </location>
</feature>
<feature type="domain" description="Methyl-accepting transducer" evidence="8">
    <location>
        <begin position="146"/>
        <end position="389"/>
    </location>
</feature>
<dbReference type="Pfam" id="PF00015">
    <property type="entry name" value="MCPsignal"/>
    <property type="match status" value="1"/>
</dbReference>
<feature type="compositionally biased region" description="Acidic residues" evidence="6">
    <location>
        <begin position="417"/>
        <end position="426"/>
    </location>
</feature>
<dbReference type="Proteomes" id="UP000250245">
    <property type="component" value="Unassembled WGS sequence"/>
</dbReference>
<dbReference type="SMART" id="SM00283">
    <property type="entry name" value="MA"/>
    <property type="match status" value="1"/>
</dbReference>
<evidence type="ECO:0000256" key="3">
    <source>
        <dbReference type="ARBA" id="ARBA00023224"/>
    </source>
</evidence>
<dbReference type="PANTHER" id="PTHR32089:SF112">
    <property type="entry name" value="LYSOZYME-LIKE PROTEIN-RELATED"/>
    <property type="match status" value="1"/>
</dbReference>
<dbReference type="PROSITE" id="PS50111">
    <property type="entry name" value="CHEMOTAXIS_TRANSDUC_2"/>
    <property type="match status" value="1"/>
</dbReference>
<dbReference type="EMBL" id="UASJ01000001">
    <property type="protein sequence ID" value="SQB64438.1"/>
    <property type="molecule type" value="Genomic_DNA"/>
</dbReference>
<evidence type="ECO:0000256" key="1">
    <source>
        <dbReference type="ARBA" id="ARBA00022692"/>
    </source>
</evidence>
<feature type="domain" description="HAMP" evidence="9">
    <location>
        <begin position="89"/>
        <end position="141"/>
    </location>
</feature>
<evidence type="ECO:0000256" key="4">
    <source>
        <dbReference type="ARBA" id="ARBA00029447"/>
    </source>
</evidence>
<keyword evidence="2 7" id="KW-1133">Transmembrane helix</keyword>
<dbReference type="Gene3D" id="6.10.340.10">
    <property type="match status" value="1"/>
</dbReference>
<evidence type="ECO:0000256" key="5">
    <source>
        <dbReference type="PROSITE-ProRule" id="PRU00284"/>
    </source>
</evidence>
<evidence type="ECO:0000259" key="9">
    <source>
        <dbReference type="PROSITE" id="PS50885"/>
    </source>
</evidence>
<evidence type="ECO:0000256" key="2">
    <source>
        <dbReference type="ARBA" id="ARBA00022989"/>
    </source>
</evidence>
<dbReference type="InterPro" id="IPR003660">
    <property type="entry name" value="HAMP_dom"/>
</dbReference>
<keyword evidence="1 7" id="KW-0812">Transmembrane</keyword>
<feature type="region of interest" description="Disordered" evidence="6">
    <location>
        <begin position="405"/>
        <end position="426"/>
    </location>
</feature>
<evidence type="ECO:0000259" key="8">
    <source>
        <dbReference type="PROSITE" id="PS50111"/>
    </source>
</evidence>
<dbReference type="Pfam" id="PF00672">
    <property type="entry name" value="HAMP"/>
    <property type="match status" value="1"/>
</dbReference>
<dbReference type="OMA" id="EQMSHDA"/>
<dbReference type="RefSeq" id="WP_013189616.1">
    <property type="nucleotide sequence ID" value="NZ_CP068112.1"/>
</dbReference>
<evidence type="ECO:0000256" key="7">
    <source>
        <dbReference type="SAM" id="Phobius"/>
    </source>
</evidence>
<dbReference type="GO" id="GO:0016020">
    <property type="term" value="C:membrane"/>
    <property type="evidence" value="ECO:0007669"/>
    <property type="project" value="InterPro"/>
</dbReference>
<feature type="transmembrane region" description="Helical" evidence="7">
    <location>
        <begin position="64"/>
        <end position="84"/>
    </location>
</feature>
<dbReference type="GO" id="GO:0007165">
    <property type="term" value="P:signal transduction"/>
    <property type="evidence" value="ECO:0007669"/>
    <property type="project" value="UniProtKB-KW"/>
</dbReference>
<dbReference type="PROSITE" id="PS50885">
    <property type="entry name" value="HAMP"/>
    <property type="match status" value="1"/>
</dbReference>
<name>A0A2X2YDT1_9ACTO</name>
<organism evidence="10 11">
    <name type="scientific">Mobiluncus curtisii</name>
    <dbReference type="NCBI Taxonomy" id="2051"/>
    <lineage>
        <taxon>Bacteria</taxon>
        <taxon>Bacillati</taxon>
        <taxon>Actinomycetota</taxon>
        <taxon>Actinomycetes</taxon>
        <taxon>Actinomycetales</taxon>
        <taxon>Actinomycetaceae</taxon>
        <taxon>Mobiluncus</taxon>
    </lineage>
</organism>
<gene>
    <name evidence="10" type="primary">mcp2_1</name>
    <name evidence="10" type="ORF">NCTC11820_00782</name>
</gene>
<dbReference type="SUPFAM" id="SSF58104">
    <property type="entry name" value="Methyl-accepting chemotaxis protein (MCP) signaling domain"/>
    <property type="match status" value="1"/>
</dbReference>
<dbReference type="GeneID" id="55565909"/>
<evidence type="ECO:0000256" key="6">
    <source>
        <dbReference type="SAM" id="MobiDB-lite"/>
    </source>
</evidence>
<reference evidence="10 11" key="1">
    <citation type="submission" date="2018-06" db="EMBL/GenBank/DDBJ databases">
        <authorList>
            <consortium name="Pathogen Informatics"/>
            <person name="Doyle S."/>
        </authorList>
    </citation>
    <scope>NUCLEOTIDE SEQUENCE [LARGE SCALE GENOMIC DNA]</scope>
    <source>
        <strain evidence="10 11">NCTC11820</strain>
    </source>
</reference>